<evidence type="ECO:0000313" key="1">
    <source>
        <dbReference type="EMBL" id="GIY82568.1"/>
    </source>
</evidence>
<protein>
    <submittedName>
        <fullName evidence="1">Uncharacterized protein</fullName>
    </submittedName>
</protein>
<accession>A0AAV4WJT2</accession>
<dbReference type="AlphaFoldDB" id="A0AAV4WJT2"/>
<dbReference type="EMBL" id="BPLQ01014725">
    <property type="protein sequence ID" value="GIY82568.1"/>
    <property type="molecule type" value="Genomic_DNA"/>
</dbReference>
<feature type="non-terminal residue" evidence="1">
    <location>
        <position position="1"/>
    </location>
</feature>
<reference evidence="1 2" key="1">
    <citation type="submission" date="2021-06" db="EMBL/GenBank/DDBJ databases">
        <title>Caerostris darwini draft genome.</title>
        <authorList>
            <person name="Kono N."/>
            <person name="Arakawa K."/>
        </authorList>
    </citation>
    <scope>NUCLEOTIDE SEQUENCE [LARGE SCALE GENOMIC DNA]</scope>
</reference>
<comment type="caution">
    <text evidence="1">The sequence shown here is derived from an EMBL/GenBank/DDBJ whole genome shotgun (WGS) entry which is preliminary data.</text>
</comment>
<organism evidence="1 2">
    <name type="scientific">Caerostris darwini</name>
    <dbReference type="NCBI Taxonomy" id="1538125"/>
    <lineage>
        <taxon>Eukaryota</taxon>
        <taxon>Metazoa</taxon>
        <taxon>Ecdysozoa</taxon>
        <taxon>Arthropoda</taxon>
        <taxon>Chelicerata</taxon>
        <taxon>Arachnida</taxon>
        <taxon>Araneae</taxon>
        <taxon>Araneomorphae</taxon>
        <taxon>Entelegynae</taxon>
        <taxon>Araneoidea</taxon>
        <taxon>Araneidae</taxon>
        <taxon>Caerostris</taxon>
    </lineage>
</organism>
<name>A0AAV4WJT2_9ARAC</name>
<proteinExistence type="predicted"/>
<dbReference type="Proteomes" id="UP001054837">
    <property type="component" value="Unassembled WGS sequence"/>
</dbReference>
<evidence type="ECO:0000313" key="2">
    <source>
        <dbReference type="Proteomes" id="UP001054837"/>
    </source>
</evidence>
<sequence length="53" mass="6102">RIATKRDLCIQMLAWITPLNNKYGVRTHSPSSAQRGVNAFLIIRKEVTVQRLH</sequence>
<gene>
    <name evidence="1" type="ORF">CDAR_488491</name>
</gene>
<keyword evidence="2" id="KW-1185">Reference proteome</keyword>